<reference evidence="6 7" key="1">
    <citation type="journal article" date="2019" name="Sci. Rep.">
        <title>A high-quality genome of Eragrostis curvula grass provides insights into Poaceae evolution and supports new strategies to enhance forage quality.</title>
        <authorList>
            <person name="Carballo J."/>
            <person name="Santos B.A.C.M."/>
            <person name="Zappacosta D."/>
            <person name="Garbus I."/>
            <person name="Selva J.P."/>
            <person name="Gallo C.A."/>
            <person name="Diaz A."/>
            <person name="Albertini E."/>
            <person name="Caccamo M."/>
            <person name="Echenique V."/>
        </authorList>
    </citation>
    <scope>NUCLEOTIDE SEQUENCE [LARGE SCALE GENOMIC DNA]</scope>
    <source>
        <strain evidence="7">cv. Victoria</strain>
        <tissue evidence="6">Leaf</tissue>
    </source>
</reference>
<evidence type="ECO:0000256" key="2">
    <source>
        <dbReference type="ARBA" id="ARBA00022670"/>
    </source>
</evidence>
<keyword evidence="3" id="KW-0378">Hydrolase</keyword>
<dbReference type="Gramene" id="TVU38529">
    <property type="protein sequence ID" value="TVU38529"/>
    <property type="gene ID" value="EJB05_11904"/>
</dbReference>
<dbReference type="Proteomes" id="UP000324897">
    <property type="component" value="Chromosome 4"/>
</dbReference>
<organism evidence="6 7">
    <name type="scientific">Eragrostis curvula</name>
    <name type="common">weeping love grass</name>
    <dbReference type="NCBI Taxonomy" id="38414"/>
    <lineage>
        <taxon>Eukaryota</taxon>
        <taxon>Viridiplantae</taxon>
        <taxon>Streptophyta</taxon>
        <taxon>Embryophyta</taxon>
        <taxon>Tracheophyta</taxon>
        <taxon>Spermatophyta</taxon>
        <taxon>Magnoliopsida</taxon>
        <taxon>Liliopsida</taxon>
        <taxon>Poales</taxon>
        <taxon>Poaceae</taxon>
        <taxon>PACMAD clade</taxon>
        <taxon>Chloridoideae</taxon>
        <taxon>Eragrostideae</taxon>
        <taxon>Eragrostidinae</taxon>
        <taxon>Eragrostis</taxon>
    </lineage>
</organism>
<dbReference type="Gene3D" id="3.40.395.10">
    <property type="entry name" value="Adenoviral Proteinase, Chain A"/>
    <property type="match status" value="1"/>
</dbReference>
<dbReference type="GO" id="GO:0008234">
    <property type="term" value="F:cysteine-type peptidase activity"/>
    <property type="evidence" value="ECO:0007669"/>
    <property type="project" value="InterPro"/>
</dbReference>
<feature type="compositionally biased region" description="Polar residues" evidence="4">
    <location>
        <begin position="678"/>
        <end position="689"/>
    </location>
</feature>
<evidence type="ECO:0000259" key="5">
    <source>
        <dbReference type="PROSITE" id="PS50600"/>
    </source>
</evidence>
<dbReference type="EMBL" id="RWGY01000007">
    <property type="protein sequence ID" value="TVU38529.1"/>
    <property type="molecule type" value="Genomic_DNA"/>
</dbReference>
<feature type="compositionally biased region" description="Basic and acidic residues" evidence="4">
    <location>
        <begin position="692"/>
        <end position="701"/>
    </location>
</feature>
<keyword evidence="2" id="KW-0645">Protease</keyword>
<feature type="compositionally biased region" description="Acidic residues" evidence="4">
    <location>
        <begin position="95"/>
        <end position="104"/>
    </location>
</feature>
<feature type="domain" description="Ubiquitin-like protease family profile" evidence="5">
    <location>
        <begin position="871"/>
        <end position="1018"/>
    </location>
</feature>
<dbReference type="GO" id="GO:0006508">
    <property type="term" value="P:proteolysis"/>
    <property type="evidence" value="ECO:0007669"/>
    <property type="project" value="UniProtKB-KW"/>
</dbReference>
<dbReference type="PANTHER" id="PTHR34835">
    <property type="entry name" value="OS07G0283600 PROTEIN-RELATED"/>
    <property type="match status" value="1"/>
</dbReference>
<evidence type="ECO:0000313" key="6">
    <source>
        <dbReference type="EMBL" id="TVU38529.1"/>
    </source>
</evidence>
<comment type="similarity">
    <text evidence="1">Belongs to the peptidase C48 family.</text>
</comment>
<gene>
    <name evidence="6" type="ORF">EJB05_11904</name>
</gene>
<sequence>MGLVKLWRHIRCLQPTKIGPPNNPGDVLPSPCNGEEEALPNANHGSWASGCRIEDPARWYGIDSLSGIKEFFESFDRQSEQQGIASDAFSRVEMGDYEDGDESPSDQGSRSQNSHVISDEESADNIRFPFAAINSDSESFHSQFSLTKMHNLLSKLTGPQKKIVRNCGFGSLLYLKCTQYSKDLVVSLAKKYDVGSRSVKFDDSNYFVLDAFTVHQILGTPYGGIPVARNRNPRAKEVIARDTGQSSIGAKIDDLINLVDKELDGDRFARVFMLIVLSIFLCPTSNSRISPQFNCSLLYVKDIAKYDWSSAICEFIHLKLKSFQSSLLKGNSSGQSSLGGCIFILLAAYFDYLQLPERYVADLVPRVRVWDDTAIRSYEAAEMSTEHIQVRPIDDTLFHKKHANPSNYRGFKHHVGAASTVKSVTNTPCQDTTAKSFREPSHANSHNEQPNVYSPFNEQSVVKILDKSSNLSLKVLCGEELHPDVDNFINSNISGQDNEKIRAQIKDICLSFYKDSVQRYILVVEPVLVKQSCDIVSSYSNGLQQSTGASVIPPTNPMQSRVDAYARSVYNQGEQALGCSKIVNKQGYSGESKLLDGNVSSLLDLSDINLDDKDGANTAVKIVDNPSKDDDWQEKSPQVVDATSSFFGVKQPFSVQTPPKTQHASTYSVDVNLHEKNGANTSSKVGDNPSNDDDRQEKSRPVVDGASSFFGAHTTFSVQTPQKRHHASSYQSPSKLVASPEKKMKSSSLGTLEGDANVNIATKFADVKACSTSDPFESQAGDIGDATHKEAVSDSAVGVVVQGGKKQTKLSSMLHKKRPQRLPAALATPTMVLTMHKKKMQVKQLEKDIFHIATKRVKKDDSPVVAKIGRFWISHADFGNAMRPKKWVGSFMMDVYCEALNYDERHAVNSKLKKCFLTSDIVHKLKVKDISLDDLKSKLDPATVGFSLNQFDMIMIPICEDLHWWLVVCTNFERVYQEMYGHDSNVDFTKFELKTQMVPQQTTDCDCGIFVMEFLPGYSGRKVPHIDNDQILSNRQKLASYVICHEANVETLPEIKEILAKQQGIHKMDSGGASEQGGKPPRIGMGSTLPFPAPVSCSKGYEKGFTTKLSLRKFISVARSLTPIQRELVDSMGFLHVLDVCCDTLPRGIILWLVKYFDAKTRTVHLPNGFSFTISSMFIHQMLGIPIGGKSIPITCEESVRKLIAEETKCADSFPTINELKNLFTEQLEGDKFKRIFMMFTLSTLLCPTSYDHVSPEYFSAIWKPEEISMYDWSGVVLDKIASSIFKYQQSGSSCGTSALGGCVFVLAVIYFEFLDQSDIKFPDSVPRIRFWSTEVVKMVEEADATFDDRTSFGRLPMRDISLTPFRRRNLTETCIDYYQKDLSKELLSTLPGQEFSEVRIQLQKRYEEMCIQCLRAMQPIFFEQVIQTAITISQNHRRALSAASSSVEKKASHLSNESMGPPKVSSNNDNACKVSLNNATASAALGNKLESVDLSLAGFPTFIIDDIEQSKFSIGPILDELVSMYEASVKDIPPRLDIYPAPQQLIEDVERSLFPYPLDCPVDRVADNLSTMSLYEVAMLNDDKHSADYSNTDAPRLEKRMNHRDFFGIHTLHSSSVRDLQSVAVPYKKRHLLTGADTESGLQHITQGFSINNSTNSSSIIPVARSLDDLLQYHSAARKKQKSQSETAMVQPSAPQQQSLHTLYVNGNITPEAPMVDCAQQAQSNCQPTVFDDFEEWDADILHQELFQNPDLVPTDISHLFTEKRHGFKLDTMDMICLPLKSSRFWYLIVANFKHNRFKVFCPNEQVDNLKSEAEIEDAKPLRESLTYYLVANKYNSNLSWLPEVQTILANHNVDLNA</sequence>
<keyword evidence="7" id="KW-1185">Reference proteome</keyword>
<evidence type="ECO:0000256" key="4">
    <source>
        <dbReference type="SAM" id="MobiDB-lite"/>
    </source>
</evidence>
<dbReference type="SUPFAM" id="SSF54001">
    <property type="entry name" value="Cysteine proteinases"/>
    <property type="match status" value="1"/>
</dbReference>
<dbReference type="InterPro" id="IPR003653">
    <property type="entry name" value="Peptidase_C48_C"/>
</dbReference>
<dbReference type="InterPro" id="IPR038765">
    <property type="entry name" value="Papain-like_cys_pep_sf"/>
</dbReference>
<comment type="caution">
    <text evidence="6">The sequence shown here is derived from an EMBL/GenBank/DDBJ whole genome shotgun (WGS) entry which is preliminary data.</text>
</comment>
<evidence type="ECO:0000256" key="3">
    <source>
        <dbReference type="ARBA" id="ARBA00022801"/>
    </source>
</evidence>
<feature type="region of interest" description="Disordered" evidence="4">
    <location>
        <begin position="677"/>
        <end position="701"/>
    </location>
</feature>
<proteinExistence type="inferred from homology"/>
<evidence type="ECO:0000256" key="1">
    <source>
        <dbReference type="ARBA" id="ARBA00005234"/>
    </source>
</evidence>
<accession>A0A5J9VQP1</accession>
<feature type="compositionally biased region" description="Polar residues" evidence="4">
    <location>
        <begin position="105"/>
        <end position="116"/>
    </location>
</feature>
<feature type="non-terminal residue" evidence="6">
    <location>
        <position position="1"/>
    </location>
</feature>
<dbReference type="PROSITE" id="PS50600">
    <property type="entry name" value="ULP_PROTEASE"/>
    <property type="match status" value="1"/>
</dbReference>
<dbReference type="Pfam" id="PF02902">
    <property type="entry name" value="Peptidase_C48"/>
    <property type="match status" value="1"/>
</dbReference>
<feature type="region of interest" description="Disordered" evidence="4">
    <location>
        <begin position="95"/>
        <end position="119"/>
    </location>
</feature>
<dbReference type="OrthoDB" id="588867at2759"/>
<evidence type="ECO:0000313" key="7">
    <source>
        <dbReference type="Proteomes" id="UP000324897"/>
    </source>
</evidence>
<dbReference type="PANTHER" id="PTHR34835:SF82">
    <property type="entry name" value="OS01G0826651 PROTEIN"/>
    <property type="match status" value="1"/>
</dbReference>
<protein>
    <recommendedName>
        <fullName evidence="5">Ubiquitin-like protease family profile domain-containing protein</fullName>
    </recommendedName>
</protein>
<name>A0A5J9VQP1_9POAL</name>
<feature type="region of interest" description="Disordered" evidence="4">
    <location>
        <begin position="716"/>
        <end position="741"/>
    </location>
</feature>